<feature type="transmembrane region" description="Helical" evidence="1">
    <location>
        <begin position="505"/>
        <end position="526"/>
    </location>
</feature>
<dbReference type="InterPro" id="IPR040283">
    <property type="entry name" value="DDB_G0292058-like"/>
</dbReference>
<gene>
    <name evidence="3" type="ORF">P3X46_001206</name>
</gene>
<keyword evidence="1" id="KW-1133">Transmembrane helix</keyword>
<keyword evidence="1" id="KW-0472">Membrane</keyword>
<sequence length="556" mass="62567">MDSTKSLPFLLLFQIFFLTSSTLLSLSLEASEFHHIPYEQLEGSVEKSELNLVSWERGRRSVLAENNSMILAAKRTHRRDPLDNFKYYKGGWNIREEHYFYSVAYTAAPLFLIAVIWFLGFAVTLLVLCIRRCCCQLKNYGYSRTAYALSLIFLIFFTVAAIIGCIVLYTGQEKFHSSSTSTLKYVVNQAENTVENLTIVSEYLSAAKGVGVDQFYLPPSSQKSISKVGSLINASATILQQNTDENSDTIQKALDTVRVILIIVAAVMLVFAFLGFLLSIFGMQSCVYILAITGWILATIALILCCLFLILHNVVGDTCVAMDEWVQHPTAHTALDDILPCVDKATAQQTLSESKKVTFQLVGVVNTFITNVSNKDPPKNLPPNLPPETKRLYYNQSGPAVPLLCNQFNSDMTDRKCVAGEVYFTNASQEWSKYVCQVSENGTCTTTGRLTPEFYNQIMFTVNVSYALHIYSPFLVELVDCTFVRKTFSGIIEQHCPGLNRYSDWIFIGFVMVSVAVMFSLIFWVLHARERRHRVYCKQFINLSARESIAEESGVQ</sequence>
<organism evidence="3 4">
    <name type="scientific">Hevea brasiliensis</name>
    <name type="common">Para rubber tree</name>
    <name type="synonym">Siphonia brasiliensis</name>
    <dbReference type="NCBI Taxonomy" id="3981"/>
    <lineage>
        <taxon>Eukaryota</taxon>
        <taxon>Viridiplantae</taxon>
        <taxon>Streptophyta</taxon>
        <taxon>Embryophyta</taxon>
        <taxon>Tracheophyta</taxon>
        <taxon>Spermatophyta</taxon>
        <taxon>Magnoliopsida</taxon>
        <taxon>eudicotyledons</taxon>
        <taxon>Gunneridae</taxon>
        <taxon>Pentapetalae</taxon>
        <taxon>rosids</taxon>
        <taxon>fabids</taxon>
        <taxon>Malpighiales</taxon>
        <taxon>Euphorbiaceae</taxon>
        <taxon>Crotonoideae</taxon>
        <taxon>Micrandreae</taxon>
        <taxon>Hevea</taxon>
    </lineage>
</organism>
<evidence type="ECO:0000256" key="1">
    <source>
        <dbReference type="SAM" id="Phobius"/>
    </source>
</evidence>
<dbReference type="Proteomes" id="UP001174677">
    <property type="component" value="Chromosome 1"/>
</dbReference>
<feature type="signal peptide" evidence="2">
    <location>
        <begin position="1"/>
        <end position="25"/>
    </location>
</feature>
<protein>
    <recommendedName>
        <fullName evidence="5">Transmembrane protein</fullName>
    </recommendedName>
</protein>
<keyword evidence="4" id="KW-1185">Reference proteome</keyword>
<comment type="caution">
    <text evidence="3">The sequence shown here is derived from an EMBL/GenBank/DDBJ whole genome shotgun (WGS) entry which is preliminary data.</text>
</comment>
<feature type="transmembrane region" description="Helical" evidence="1">
    <location>
        <begin position="110"/>
        <end position="134"/>
    </location>
</feature>
<proteinExistence type="predicted"/>
<keyword evidence="1" id="KW-0812">Transmembrane</keyword>
<accession>A0ABQ9NCD0</accession>
<feature type="transmembrane region" description="Helical" evidence="1">
    <location>
        <begin position="288"/>
        <end position="311"/>
    </location>
</feature>
<evidence type="ECO:0000313" key="4">
    <source>
        <dbReference type="Proteomes" id="UP001174677"/>
    </source>
</evidence>
<dbReference type="PANTHER" id="PTHR31414">
    <property type="entry name" value="TRANSMEMBRANE PROTEIN DDB_G0292058"/>
    <property type="match status" value="1"/>
</dbReference>
<evidence type="ECO:0000256" key="2">
    <source>
        <dbReference type="SAM" id="SignalP"/>
    </source>
</evidence>
<keyword evidence="2" id="KW-0732">Signal</keyword>
<evidence type="ECO:0000313" key="3">
    <source>
        <dbReference type="EMBL" id="KAJ9189963.1"/>
    </source>
</evidence>
<feature type="transmembrane region" description="Helical" evidence="1">
    <location>
        <begin position="259"/>
        <end position="281"/>
    </location>
</feature>
<dbReference type="EMBL" id="JARPOI010000001">
    <property type="protein sequence ID" value="KAJ9189963.1"/>
    <property type="molecule type" value="Genomic_DNA"/>
</dbReference>
<feature type="transmembrane region" description="Helical" evidence="1">
    <location>
        <begin position="146"/>
        <end position="169"/>
    </location>
</feature>
<evidence type="ECO:0008006" key="5">
    <source>
        <dbReference type="Google" id="ProtNLM"/>
    </source>
</evidence>
<name>A0ABQ9NCD0_HEVBR</name>
<reference evidence="3" key="1">
    <citation type="journal article" date="2023" name="Plant Biotechnol. J.">
        <title>Chromosome-level wild Hevea brasiliensis genome provides new tools for genomic-assisted breeding and valuable loci to elevate rubber yield.</title>
        <authorList>
            <person name="Cheng H."/>
            <person name="Song X."/>
            <person name="Hu Y."/>
            <person name="Wu T."/>
            <person name="Yang Q."/>
            <person name="An Z."/>
            <person name="Feng S."/>
            <person name="Deng Z."/>
            <person name="Wu W."/>
            <person name="Zeng X."/>
            <person name="Tu M."/>
            <person name="Wang X."/>
            <person name="Huang H."/>
        </authorList>
    </citation>
    <scope>NUCLEOTIDE SEQUENCE</scope>
    <source>
        <strain evidence="3">MT/VB/25A 57/8</strain>
    </source>
</reference>
<dbReference type="PANTHER" id="PTHR31414:SF26">
    <property type="entry name" value="TRANSMEMBRANE PROTEIN"/>
    <property type="match status" value="1"/>
</dbReference>
<feature type="chain" id="PRO_5045514442" description="Transmembrane protein" evidence="2">
    <location>
        <begin position="26"/>
        <end position="556"/>
    </location>
</feature>